<dbReference type="Proteomes" id="UP001311232">
    <property type="component" value="Unassembled WGS sequence"/>
</dbReference>
<dbReference type="Pfam" id="PF15279">
    <property type="entry name" value="SOBP"/>
    <property type="match status" value="2"/>
</dbReference>
<feature type="region of interest" description="Disordered" evidence="1">
    <location>
        <begin position="153"/>
        <end position="206"/>
    </location>
</feature>
<feature type="compositionally biased region" description="Polar residues" evidence="1">
    <location>
        <begin position="865"/>
        <end position="876"/>
    </location>
</feature>
<evidence type="ECO:0000256" key="1">
    <source>
        <dbReference type="SAM" id="MobiDB-lite"/>
    </source>
</evidence>
<feature type="compositionally biased region" description="Pro residues" evidence="1">
    <location>
        <begin position="551"/>
        <end position="579"/>
    </location>
</feature>
<dbReference type="PANTHER" id="PTHR23186:SF5">
    <property type="entry name" value="SINE OCULIS-BINDING PROTEIN HOMOLOG B"/>
    <property type="match status" value="1"/>
</dbReference>
<sequence length="1040" mass="114377">MDKDSQQALLLCNVSAASAETFYINRLEPQRKLTGQRSLQRHQMCAVMESMERRAFCEASDKPCSQSRVGSGITNGSTRGRNPSPVEWIGFLFTRAWSLDFSKQSRQRAAGEREGEKKACCPSLIAVERGESEGIVKRRSLQRGDYTCMFSATRMERSPKRETQTRVTDPGRIQAERDYSMPEMEKGRPPENKRSRKPAHPVKREINQEMKTFAESTMNELLGWYGYDKVELRESEANEIRNYRERRQHVSVLKENSLPKPKSLDAKVSHSVLAIKSGERDSSSVPSSSQSSSSTSSILTTPKEHKNAPVIVPLIKPSAVEDVQNVQIVCVWCQKEGVKRYSLCMGSELKSFCSEKCFAACRRAYFKRNKARDEDLHVETSPQHPHPEDSPRLVLKINTNVRVCDWCKHVRHTKEYLDFGSGEERLQFCSIKCLNQYKMDVFYREARAALTSTSSSPNRTSQDGRVDSSAPGQKLFTPESWNSSMSSTGDARNRNLSPKGSALIHGPVELMSVPSSEASSSSSSSNVSVSGLKNLERSIQPSLPTMDVPPHSAPPLPPPPPRPPLDQKPLPQIPIPFIRPPLHAQGLKSPLANPPRHTGPASSPIHRPSHSPLLQPPTSSSMNPPGLVHPFPGAYFPGLHSPPLNLMPRGPVPVPPIMNYGIPSFSPLLPQPTVLVPYPIIVPLPVPIPIPIPILVPPKADLETPFHGGVIQPVPEGVERGRSRTTRSASPDISEEASRVEVNKQGGNFSQSLTLTNEPDPKDIDWVKSERQFLSPLSTPQSKALSPRAQCNELSFPTKTSEVLTDYQTIHQQTERQVIQRVLQRTQVKLEPTANGMVDPAALVESGPGQFNRSGFHNMIRPNLTLLQPPSNDFQQSDSLTSSSNSPSSPTDSSHSHNTKLSTQDHPQNGTSSLSAPSSMDSSLPQRLQAPPQDPALSELEAIKENKCSVVSAVLVEGPVSQLQGPLAVSGGVGDDSHVPDEDHAYALPTAPKTGGTTSPLLLPKLRDKGSLRSPANMPSAVEMEPALKRRCLRIRDQNK</sequence>
<feature type="compositionally biased region" description="Basic and acidic residues" evidence="1">
    <location>
        <begin position="174"/>
        <end position="193"/>
    </location>
</feature>
<evidence type="ECO:0000313" key="3">
    <source>
        <dbReference type="Proteomes" id="UP001311232"/>
    </source>
</evidence>
<dbReference type="EMBL" id="JAHHUM010001608">
    <property type="protein sequence ID" value="KAK5610258.1"/>
    <property type="molecule type" value="Genomic_DNA"/>
</dbReference>
<evidence type="ECO:0008006" key="4">
    <source>
        <dbReference type="Google" id="ProtNLM"/>
    </source>
</evidence>
<feature type="compositionally biased region" description="Low complexity" evidence="1">
    <location>
        <begin position="912"/>
        <end position="923"/>
    </location>
</feature>
<feature type="compositionally biased region" description="Polar residues" evidence="1">
    <location>
        <begin position="899"/>
        <end position="911"/>
    </location>
</feature>
<feature type="compositionally biased region" description="Low complexity" evidence="1">
    <location>
        <begin position="877"/>
        <end position="893"/>
    </location>
</feature>
<proteinExistence type="predicted"/>
<feature type="region of interest" description="Disordered" evidence="1">
    <location>
        <begin position="449"/>
        <end position="502"/>
    </location>
</feature>
<name>A0AAV9RMR1_9TELE</name>
<dbReference type="GO" id="GO:0048513">
    <property type="term" value="P:animal organ development"/>
    <property type="evidence" value="ECO:0007669"/>
    <property type="project" value="TreeGrafter"/>
</dbReference>
<accession>A0AAV9RMR1</accession>
<gene>
    <name evidence="2" type="ORF">CRENBAI_008016</name>
</gene>
<feature type="compositionally biased region" description="Low complexity" evidence="1">
    <location>
        <begin position="283"/>
        <end position="297"/>
    </location>
</feature>
<feature type="compositionally biased region" description="Polar residues" evidence="1">
    <location>
        <begin position="450"/>
        <end position="463"/>
    </location>
</feature>
<feature type="region of interest" description="Disordered" evidence="1">
    <location>
        <begin position="863"/>
        <end position="934"/>
    </location>
</feature>
<feature type="compositionally biased region" description="Basic and acidic residues" evidence="1">
    <location>
        <begin position="154"/>
        <end position="164"/>
    </location>
</feature>
<reference evidence="2 3" key="1">
    <citation type="submission" date="2021-06" db="EMBL/GenBank/DDBJ databases">
        <authorList>
            <person name="Palmer J.M."/>
        </authorList>
    </citation>
    <scope>NUCLEOTIDE SEQUENCE [LARGE SCALE GENOMIC DNA]</scope>
    <source>
        <strain evidence="2 3">MEX-2019</strain>
        <tissue evidence="2">Muscle</tissue>
    </source>
</reference>
<dbReference type="InterPro" id="IPR026092">
    <property type="entry name" value="RAI2/SOBP"/>
</dbReference>
<dbReference type="PANTHER" id="PTHR23186">
    <property type="entry name" value="RETINOIC ACID-INDUCED PROTEIN 2"/>
    <property type="match status" value="1"/>
</dbReference>
<protein>
    <recommendedName>
        <fullName evidence="4">Sine oculis-binding protein homolog</fullName>
    </recommendedName>
</protein>
<evidence type="ECO:0000313" key="2">
    <source>
        <dbReference type="EMBL" id="KAK5610258.1"/>
    </source>
</evidence>
<feature type="region of interest" description="Disordered" evidence="1">
    <location>
        <begin position="541"/>
        <end position="626"/>
    </location>
</feature>
<dbReference type="AlphaFoldDB" id="A0AAV9RMR1"/>
<feature type="region of interest" description="Disordered" evidence="1">
    <location>
        <begin position="276"/>
        <end position="302"/>
    </location>
</feature>
<keyword evidence="3" id="KW-1185">Reference proteome</keyword>
<dbReference type="GO" id="GO:0005634">
    <property type="term" value="C:nucleus"/>
    <property type="evidence" value="ECO:0007669"/>
    <property type="project" value="TreeGrafter"/>
</dbReference>
<feature type="region of interest" description="Disordered" evidence="1">
    <location>
        <begin position="710"/>
        <end position="740"/>
    </location>
</feature>
<comment type="caution">
    <text evidence="2">The sequence shown here is derived from an EMBL/GenBank/DDBJ whole genome shotgun (WGS) entry which is preliminary data.</text>
</comment>
<feature type="compositionally biased region" description="Polar residues" evidence="1">
    <location>
        <begin position="479"/>
        <end position="498"/>
    </location>
</feature>
<organism evidence="2 3">
    <name type="scientific">Crenichthys baileyi</name>
    <name type="common">White River springfish</name>
    <dbReference type="NCBI Taxonomy" id="28760"/>
    <lineage>
        <taxon>Eukaryota</taxon>
        <taxon>Metazoa</taxon>
        <taxon>Chordata</taxon>
        <taxon>Craniata</taxon>
        <taxon>Vertebrata</taxon>
        <taxon>Euteleostomi</taxon>
        <taxon>Actinopterygii</taxon>
        <taxon>Neopterygii</taxon>
        <taxon>Teleostei</taxon>
        <taxon>Neoteleostei</taxon>
        <taxon>Acanthomorphata</taxon>
        <taxon>Ovalentaria</taxon>
        <taxon>Atherinomorphae</taxon>
        <taxon>Cyprinodontiformes</taxon>
        <taxon>Goodeidae</taxon>
        <taxon>Crenichthys</taxon>
    </lineage>
</organism>